<protein>
    <submittedName>
        <fullName evidence="9">ABC transporter permease subunit</fullName>
    </submittedName>
</protein>
<feature type="transmembrane region" description="Helical" evidence="7">
    <location>
        <begin position="267"/>
        <end position="288"/>
    </location>
</feature>
<comment type="subcellular location">
    <subcellularLocation>
        <location evidence="1 7">Cell membrane</location>
        <topology evidence="1 7">Multi-pass membrane protein</topology>
    </subcellularLocation>
</comment>
<dbReference type="InterPro" id="IPR050809">
    <property type="entry name" value="UgpAE/MalFG_permease"/>
</dbReference>
<keyword evidence="2 7" id="KW-0813">Transport</keyword>
<feature type="transmembrane region" description="Helical" evidence="7">
    <location>
        <begin position="112"/>
        <end position="132"/>
    </location>
</feature>
<accession>A0ABW9XPM9</accession>
<dbReference type="Proteomes" id="UP000665561">
    <property type="component" value="Unassembled WGS sequence"/>
</dbReference>
<evidence type="ECO:0000259" key="8">
    <source>
        <dbReference type="PROSITE" id="PS50928"/>
    </source>
</evidence>
<reference evidence="9 10" key="1">
    <citation type="submission" date="2020-01" db="EMBL/GenBank/DDBJ databases">
        <title>Paenibacillus soybeanensis sp. nov. isolated from the nodules of soybean (Glycine max(L.) Merr).</title>
        <authorList>
            <person name="Wang H."/>
        </authorList>
    </citation>
    <scope>NUCLEOTIDE SEQUENCE [LARGE SCALE GENOMIC DNA]</scope>
    <source>
        <strain evidence="9 10">T1</strain>
    </source>
</reference>
<dbReference type="InterPro" id="IPR000515">
    <property type="entry name" value="MetI-like"/>
</dbReference>
<feature type="transmembrane region" description="Helical" evidence="7">
    <location>
        <begin position="152"/>
        <end position="171"/>
    </location>
</feature>
<name>A0ABW9XPM9_9BACL</name>
<dbReference type="CDD" id="cd06261">
    <property type="entry name" value="TM_PBP2"/>
    <property type="match status" value="1"/>
</dbReference>
<dbReference type="PANTHER" id="PTHR43227">
    <property type="entry name" value="BLL4140 PROTEIN"/>
    <property type="match status" value="1"/>
</dbReference>
<keyword evidence="3" id="KW-1003">Cell membrane</keyword>
<evidence type="ECO:0000256" key="7">
    <source>
        <dbReference type="RuleBase" id="RU363032"/>
    </source>
</evidence>
<keyword evidence="6 7" id="KW-0472">Membrane</keyword>
<organism evidence="9 10">
    <name type="scientific">Paenibacillus glycinis</name>
    <dbReference type="NCBI Taxonomy" id="2697035"/>
    <lineage>
        <taxon>Bacteria</taxon>
        <taxon>Bacillati</taxon>
        <taxon>Bacillota</taxon>
        <taxon>Bacilli</taxon>
        <taxon>Bacillales</taxon>
        <taxon>Paenibacillaceae</taxon>
        <taxon>Paenibacillus</taxon>
    </lineage>
</organism>
<dbReference type="SUPFAM" id="SSF161098">
    <property type="entry name" value="MetI-like"/>
    <property type="match status" value="1"/>
</dbReference>
<proteinExistence type="inferred from homology"/>
<gene>
    <name evidence="9" type="ORF">GT019_11955</name>
</gene>
<comment type="similarity">
    <text evidence="7">Belongs to the binding-protein-dependent transport system permease family.</text>
</comment>
<keyword evidence="10" id="KW-1185">Reference proteome</keyword>
<evidence type="ECO:0000256" key="6">
    <source>
        <dbReference type="ARBA" id="ARBA00023136"/>
    </source>
</evidence>
<dbReference type="RefSeq" id="WP_161743379.1">
    <property type="nucleotide sequence ID" value="NZ_JAAAMV010000007.1"/>
</dbReference>
<feature type="transmembrane region" description="Helical" evidence="7">
    <location>
        <begin position="218"/>
        <end position="235"/>
    </location>
</feature>
<evidence type="ECO:0000313" key="9">
    <source>
        <dbReference type="EMBL" id="NBD24587.1"/>
    </source>
</evidence>
<dbReference type="Pfam" id="PF00528">
    <property type="entry name" value="BPD_transp_1"/>
    <property type="match status" value="1"/>
</dbReference>
<dbReference type="InterPro" id="IPR035906">
    <property type="entry name" value="MetI-like_sf"/>
</dbReference>
<dbReference type="Gene3D" id="1.10.3720.10">
    <property type="entry name" value="MetI-like"/>
    <property type="match status" value="1"/>
</dbReference>
<keyword evidence="5 7" id="KW-1133">Transmembrane helix</keyword>
<feature type="transmembrane region" description="Helical" evidence="7">
    <location>
        <begin position="76"/>
        <end position="100"/>
    </location>
</feature>
<comment type="caution">
    <text evidence="9">The sequence shown here is derived from an EMBL/GenBank/DDBJ whole genome shotgun (WGS) entry which is preliminary data.</text>
</comment>
<keyword evidence="4 7" id="KW-0812">Transmembrane</keyword>
<evidence type="ECO:0000256" key="3">
    <source>
        <dbReference type="ARBA" id="ARBA00022475"/>
    </source>
</evidence>
<sequence length="301" mass="34146">MAAVWKRVRRERQIWLLCLPMIVWVLMFSYYPMYGLLISFQNYVPGHSMFSNWVGFDNFIRFFHEPNFLQIMRNTLVISGLNLLFGFPAPILLALLLNEVKGRAFKKTIQSLSYIPYFISWVVVANILITMLGSDGVLNDILIKLGFIDEPLAFLTNGNYFWGILVSSNVWKDMGFSAIIYLSAMAGIDKEQYEAGRVDGLGRFGLIRHITVPGIRSTAVLLFILAIGGILNAGFEQQLLIGNPLTQDHYEVIDTYVYRFGVQLGNYSYGTAVGLMKSLIGLVLVFIANRLSKRYMESSIF</sequence>
<evidence type="ECO:0000313" key="10">
    <source>
        <dbReference type="Proteomes" id="UP000665561"/>
    </source>
</evidence>
<dbReference type="PANTHER" id="PTHR43227:SF11">
    <property type="entry name" value="BLL4140 PROTEIN"/>
    <property type="match status" value="1"/>
</dbReference>
<evidence type="ECO:0000256" key="4">
    <source>
        <dbReference type="ARBA" id="ARBA00022692"/>
    </source>
</evidence>
<evidence type="ECO:0000256" key="2">
    <source>
        <dbReference type="ARBA" id="ARBA00022448"/>
    </source>
</evidence>
<evidence type="ECO:0000256" key="1">
    <source>
        <dbReference type="ARBA" id="ARBA00004651"/>
    </source>
</evidence>
<feature type="domain" description="ABC transmembrane type-1" evidence="8">
    <location>
        <begin position="72"/>
        <end position="288"/>
    </location>
</feature>
<dbReference type="PROSITE" id="PS50928">
    <property type="entry name" value="ABC_TM1"/>
    <property type="match status" value="1"/>
</dbReference>
<feature type="transmembrane region" description="Helical" evidence="7">
    <location>
        <begin position="14"/>
        <end position="33"/>
    </location>
</feature>
<dbReference type="EMBL" id="JAAAMV010000007">
    <property type="protein sequence ID" value="NBD24587.1"/>
    <property type="molecule type" value="Genomic_DNA"/>
</dbReference>
<evidence type="ECO:0000256" key="5">
    <source>
        <dbReference type="ARBA" id="ARBA00022989"/>
    </source>
</evidence>